<reference evidence="1 2" key="1">
    <citation type="submission" date="2021-06" db="EMBL/GenBank/DDBJ databases">
        <title>Caerostris darwini draft genome.</title>
        <authorList>
            <person name="Kono N."/>
            <person name="Arakawa K."/>
        </authorList>
    </citation>
    <scope>NUCLEOTIDE SEQUENCE [LARGE SCALE GENOMIC DNA]</scope>
</reference>
<evidence type="ECO:0000313" key="2">
    <source>
        <dbReference type="Proteomes" id="UP001054837"/>
    </source>
</evidence>
<organism evidence="1 2">
    <name type="scientific">Caerostris darwini</name>
    <dbReference type="NCBI Taxonomy" id="1538125"/>
    <lineage>
        <taxon>Eukaryota</taxon>
        <taxon>Metazoa</taxon>
        <taxon>Ecdysozoa</taxon>
        <taxon>Arthropoda</taxon>
        <taxon>Chelicerata</taxon>
        <taxon>Arachnida</taxon>
        <taxon>Araneae</taxon>
        <taxon>Araneomorphae</taxon>
        <taxon>Entelegynae</taxon>
        <taxon>Araneoidea</taxon>
        <taxon>Araneidae</taxon>
        <taxon>Caerostris</taxon>
    </lineage>
</organism>
<proteinExistence type="predicted"/>
<gene>
    <name evidence="1" type="ORF">CDAR_297351</name>
</gene>
<evidence type="ECO:0000313" key="1">
    <source>
        <dbReference type="EMBL" id="GIX99418.1"/>
    </source>
</evidence>
<protein>
    <submittedName>
        <fullName evidence="1">Uncharacterized protein</fullName>
    </submittedName>
</protein>
<sequence>MVKIKPFGPFLIVCRSYLTFGARTISLIFDQKRSLFCEIPPGLVEVGALCYGAEKWSTCLAFNISRERERESETKMRPHSSGLEILEFYLTDLEKLNSL</sequence>
<keyword evidence="2" id="KW-1185">Reference proteome</keyword>
<accession>A0AAV4PQY2</accession>
<dbReference type="AlphaFoldDB" id="A0AAV4PQY2"/>
<name>A0AAV4PQY2_9ARAC</name>
<dbReference type="Proteomes" id="UP001054837">
    <property type="component" value="Unassembled WGS sequence"/>
</dbReference>
<comment type="caution">
    <text evidence="1">The sequence shown here is derived from an EMBL/GenBank/DDBJ whole genome shotgun (WGS) entry which is preliminary data.</text>
</comment>
<dbReference type="EMBL" id="BPLQ01003296">
    <property type="protein sequence ID" value="GIX99418.1"/>
    <property type="molecule type" value="Genomic_DNA"/>
</dbReference>